<feature type="coiled-coil region" evidence="1">
    <location>
        <begin position="447"/>
        <end position="523"/>
    </location>
</feature>
<evidence type="ECO:0000313" key="3">
    <source>
        <dbReference type="Proteomes" id="UP001239782"/>
    </source>
</evidence>
<proteinExistence type="predicted"/>
<dbReference type="AlphaFoldDB" id="A0AA51RRH6"/>
<dbReference type="GO" id="GO:0000731">
    <property type="term" value="P:DNA synthesis involved in DNA repair"/>
    <property type="evidence" value="ECO:0007669"/>
    <property type="project" value="TreeGrafter"/>
</dbReference>
<dbReference type="SUPFAM" id="SSF52540">
    <property type="entry name" value="P-loop containing nucleoside triphosphate hydrolases"/>
    <property type="match status" value="1"/>
</dbReference>
<gene>
    <name evidence="2" type="ORF">Q9312_13190</name>
</gene>
<keyword evidence="3" id="KW-1185">Reference proteome</keyword>
<reference evidence="2 3" key="1">
    <citation type="submission" date="2023-08" db="EMBL/GenBank/DDBJ databases">
        <title>Pleionea litopenaei sp. nov., isolated from stomach of juvenile Litopenaeus vannamei.</title>
        <authorList>
            <person name="Rho A.M."/>
            <person name="Hwang C.Y."/>
        </authorList>
    </citation>
    <scope>NUCLEOTIDE SEQUENCE [LARGE SCALE GENOMIC DNA]</scope>
    <source>
        <strain evidence="2 3">HL-JVS1</strain>
    </source>
</reference>
<feature type="coiled-coil region" evidence="1">
    <location>
        <begin position="761"/>
        <end position="879"/>
    </location>
</feature>
<dbReference type="PANTHER" id="PTHR32182:SF0">
    <property type="entry name" value="DNA REPLICATION AND REPAIR PROTEIN RECF"/>
    <property type="match status" value="1"/>
</dbReference>
<keyword evidence="1" id="KW-0175">Coiled coil</keyword>
<organism evidence="2 3">
    <name type="scientific">Pleionea litopenaei</name>
    <dbReference type="NCBI Taxonomy" id="3070815"/>
    <lineage>
        <taxon>Bacteria</taxon>
        <taxon>Pseudomonadati</taxon>
        <taxon>Pseudomonadota</taxon>
        <taxon>Gammaproteobacteria</taxon>
        <taxon>Oceanospirillales</taxon>
        <taxon>Pleioneaceae</taxon>
        <taxon>Pleionea</taxon>
    </lineage>
</organism>
<dbReference type="Pfam" id="PF13558">
    <property type="entry name" value="SbcC_Walker_B"/>
    <property type="match status" value="1"/>
</dbReference>
<evidence type="ECO:0000256" key="1">
    <source>
        <dbReference type="SAM" id="Coils"/>
    </source>
</evidence>
<dbReference type="KEGG" id="plei:Q9312_13190"/>
<dbReference type="Pfam" id="PF13555">
    <property type="entry name" value="AAA_29"/>
    <property type="match status" value="1"/>
</dbReference>
<dbReference type="InterPro" id="IPR027417">
    <property type="entry name" value="P-loop_NTPase"/>
</dbReference>
<protein>
    <submittedName>
        <fullName evidence="2">SbcC/MukB-like Walker B domain-containing protein</fullName>
    </submittedName>
</protein>
<dbReference type="Gene3D" id="3.40.50.300">
    <property type="entry name" value="P-loop containing nucleotide triphosphate hydrolases"/>
    <property type="match status" value="1"/>
</dbReference>
<dbReference type="EMBL" id="CP133548">
    <property type="protein sequence ID" value="WMS86174.1"/>
    <property type="molecule type" value="Genomic_DNA"/>
</dbReference>
<accession>A0AA51RRH6</accession>
<sequence length="1217" mass="140024">MYLKKLILINWGNLPSSEFEFGPLNLFSGGNGSGKTTAADAIQTLMTAAHENLFQFNPGQDETTQRGRGGKKVRTLASYILGCDDGSYSRLNPTDGYIAGIFHPTENEDSTPFAAVLAVRAFVEKSGQNKVAKQQNLQFYILNNQFEKNELSIDDLVLDLGKSKSILTLENCFTSFIQKFGNSNVEKYDTKRAYLRRLYGAFRGRKDAVAENEALNSAKAFSRFMAYKPVQSIDKFVSEEILEKKDLGEAIRSISGQLKTIHGMERDAARLIQSIQILTQAREQSNGYIDTWSEAQYQEFAIAQHDYLARQQHYIDNKDQQIDCENKIQEHQHSIEVTRERREQLHEQRVSLEAQRLGVTALQEKDELSKKVKEQESRLAKFAQVLLLEDKQLQSSQNSANQISELFKNPLLLQAAPELLQTDAKSSHKKFSSFLKKDALDIHALLGKDLMNDIQMLEKQLDNIRELQAKQHDWMNFWTHSKREQPSLLKQLNTRLSRLEMEYEKIARDRSSKQKEIERLDQLQVSYPDYVKRAIDAISNALPQAEPRVLCDHIEVNDPEWQAAVEGYMGGARFSIIVEPEYEADAIRIIRGLPGRASKARIIQGEKAYRDADRLTLEKDSIINVLSFTHATAKNYLVASYGAVLCVEDTETLKMTRRGVTRDCLASGNYSMWRCDMEDSDLVFGIEARKRATIAKQAELQRLTDSWQVINDKIQALSELVRQIEKIDFLNIADVLGQMLGCHRELQKLENLMQQIDLGDHQELENKLQDFKLQEEKLRQEEDFLIKQIGQLEEKLRNLKKNISKIADEQDATQLRVDQCESALRAISEIWPEIDFEAKLEKAEKEAKGLDRKLAQQQLESMMQQLHGHERKLDDCIRQHNQNAMPGDAIAYDVFSGDYNIQLFKTICSIQRQMDSIYNRLKNNILVEKHGQLGKLKESFNNAFVSNLCHSIHQAINDGKRQIELLNHELQFHKFGDDRETFRFDFEWLPEYKEYSKFFQEIIRNPDLGDGQTLFDAQMSKSSQRVRDRLMSMLLDEDEEKALRELDRIADYRNYHRYEIYKEVEGKTPIALSEYGTGSGGQLETPAYIIRAAAITSAFRFSEGKSHLRMVLVDEAFSKMDETRSREVIQYLTQSLGLQLVFIMPTSKCGPYMDLITNEFVYAKCPSSVPRGELNTRVLVDRKVCNQEQIKALWDSHRNTIYQQAELDFMQSVAMSE</sequence>
<dbReference type="GO" id="GO:0006302">
    <property type="term" value="P:double-strand break repair"/>
    <property type="evidence" value="ECO:0007669"/>
    <property type="project" value="TreeGrafter"/>
</dbReference>
<dbReference type="RefSeq" id="WP_309201326.1">
    <property type="nucleotide sequence ID" value="NZ_CP133548.1"/>
</dbReference>
<feature type="coiled-coil region" evidence="1">
    <location>
        <begin position="328"/>
        <end position="385"/>
    </location>
</feature>
<dbReference type="PANTHER" id="PTHR32182">
    <property type="entry name" value="DNA REPLICATION AND REPAIR PROTEIN RECF"/>
    <property type="match status" value="1"/>
</dbReference>
<dbReference type="Proteomes" id="UP001239782">
    <property type="component" value="Chromosome"/>
</dbReference>
<evidence type="ECO:0000313" key="2">
    <source>
        <dbReference type="EMBL" id="WMS86174.1"/>
    </source>
</evidence>
<name>A0AA51RRH6_9GAMM</name>